<sequence length="131" mass="14849">MTCSLGSLNVLPDLLSCHPATADSDPEYKHTYFIQKAQSEDPASNKIIQDLLSKAMPPLEYLLENNLLLFRKVVLVPNKDLQLQITIGFHDFLSAGHLGYKRTLALIKSHYWWPQMARTTKEYVASCLVCL</sequence>
<keyword evidence="2" id="KW-1185">Reference proteome</keyword>
<protein>
    <submittedName>
        <fullName evidence="1">Uncharacterized protein</fullName>
    </submittedName>
</protein>
<dbReference type="Proteomes" id="UP001165960">
    <property type="component" value="Unassembled WGS sequence"/>
</dbReference>
<reference evidence="1" key="1">
    <citation type="submission" date="2022-04" db="EMBL/GenBank/DDBJ databases">
        <title>Genome of the entomopathogenic fungus Entomophthora muscae.</title>
        <authorList>
            <person name="Elya C."/>
            <person name="Lovett B.R."/>
            <person name="Lee E."/>
            <person name="Macias A.M."/>
            <person name="Hajek A.E."/>
            <person name="De Bivort B.L."/>
            <person name="Kasson M.T."/>
            <person name="De Fine Licht H.H."/>
            <person name="Stajich J.E."/>
        </authorList>
    </citation>
    <scope>NUCLEOTIDE SEQUENCE</scope>
    <source>
        <strain evidence="1">Berkeley</strain>
    </source>
</reference>
<dbReference type="EMBL" id="QTSX02002346">
    <property type="protein sequence ID" value="KAJ9075939.1"/>
    <property type="molecule type" value="Genomic_DNA"/>
</dbReference>
<organism evidence="1 2">
    <name type="scientific">Entomophthora muscae</name>
    <dbReference type="NCBI Taxonomy" id="34485"/>
    <lineage>
        <taxon>Eukaryota</taxon>
        <taxon>Fungi</taxon>
        <taxon>Fungi incertae sedis</taxon>
        <taxon>Zoopagomycota</taxon>
        <taxon>Entomophthoromycotina</taxon>
        <taxon>Entomophthoromycetes</taxon>
        <taxon>Entomophthorales</taxon>
        <taxon>Entomophthoraceae</taxon>
        <taxon>Entomophthora</taxon>
    </lineage>
</organism>
<proteinExistence type="predicted"/>
<gene>
    <name evidence="1" type="ORF">DSO57_1030854</name>
</gene>
<name>A0ACC2TMH5_9FUNG</name>
<comment type="caution">
    <text evidence="1">The sequence shown here is derived from an EMBL/GenBank/DDBJ whole genome shotgun (WGS) entry which is preliminary data.</text>
</comment>
<evidence type="ECO:0000313" key="2">
    <source>
        <dbReference type="Proteomes" id="UP001165960"/>
    </source>
</evidence>
<evidence type="ECO:0000313" key="1">
    <source>
        <dbReference type="EMBL" id="KAJ9075939.1"/>
    </source>
</evidence>
<accession>A0ACC2TMH5</accession>